<dbReference type="AlphaFoldDB" id="A0A1Y6K5P8"/>
<keyword evidence="2 9" id="KW-0031">Aminopeptidase</keyword>
<dbReference type="OrthoDB" id="9772053at2"/>
<proteinExistence type="inferred from homology"/>
<feature type="binding site" evidence="8">
    <location>
        <position position="330"/>
    </location>
    <ligand>
        <name>Zn(2+)</name>
        <dbReference type="ChEBI" id="CHEBI:29105"/>
        <label>2</label>
    </ligand>
</feature>
<accession>A0A1Y6K5P8</accession>
<feature type="active site" description="Proton acceptor" evidence="7">
    <location>
        <position position="215"/>
    </location>
</feature>
<dbReference type="SUPFAM" id="SSF101821">
    <property type="entry name" value="Aminopeptidase/glucanase lid domain"/>
    <property type="match status" value="1"/>
</dbReference>
<dbReference type="GO" id="GO:0046872">
    <property type="term" value="F:metal ion binding"/>
    <property type="evidence" value="ECO:0007669"/>
    <property type="project" value="UniProtKB-UniRule"/>
</dbReference>
<dbReference type="KEGG" id="abat:CFX1CAM_0274"/>
<feature type="binding site" evidence="8">
    <location>
        <position position="216"/>
    </location>
    <ligand>
        <name>Zn(2+)</name>
        <dbReference type="ChEBI" id="CHEBI:29105"/>
        <label>2</label>
    </ligand>
</feature>
<evidence type="ECO:0000256" key="8">
    <source>
        <dbReference type="PIRSR" id="PIRSR001123-2"/>
    </source>
</evidence>
<protein>
    <submittedName>
        <fullName evidence="9">Putative aminopeptidase</fullName>
        <ecNumber evidence="9">3.4.11.-</ecNumber>
    </submittedName>
</protein>
<dbReference type="Gene3D" id="2.40.30.40">
    <property type="entry name" value="Peptidase M42, domain 2"/>
    <property type="match status" value="1"/>
</dbReference>
<dbReference type="GO" id="GO:0004177">
    <property type="term" value="F:aminopeptidase activity"/>
    <property type="evidence" value="ECO:0007669"/>
    <property type="project" value="UniProtKB-UniRule"/>
</dbReference>
<feature type="binding site" evidence="8">
    <location>
        <position position="238"/>
    </location>
    <ligand>
        <name>Zn(2+)</name>
        <dbReference type="ChEBI" id="CHEBI:29105"/>
        <label>1</label>
    </ligand>
</feature>
<dbReference type="Proteomes" id="UP000195514">
    <property type="component" value="Chromosome I"/>
</dbReference>
<evidence type="ECO:0000256" key="6">
    <source>
        <dbReference type="PIRNR" id="PIRNR001123"/>
    </source>
</evidence>
<dbReference type="PIRSF" id="PIRSF001123">
    <property type="entry name" value="PepA_GA"/>
    <property type="match status" value="1"/>
</dbReference>
<name>A0A1Y6K5P8_9CHLR</name>
<feature type="binding site" evidence="8">
    <location>
        <position position="81"/>
    </location>
    <ligand>
        <name>Zn(2+)</name>
        <dbReference type="ChEBI" id="CHEBI:29105"/>
        <label>1</label>
    </ligand>
</feature>
<keyword evidence="10" id="KW-1185">Reference proteome</keyword>
<dbReference type="Pfam" id="PF05343">
    <property type="entry name" value="Peptidase_M42"/>
    <property type="match status" value="1"/>
</dbReference>
<dbReference type="InterPro" id="IPR051464">
    <property type="entry name" value="Peptidase_M42_aminopept"/>
</dbReference>
<dbReference type="InterPro" id="IPR008007">
    <property type="entry name" value="Peptidase_M42"/>
</dbReference>
<organism evidence="9 10">
    <name type="scientific">Candidatus Brevifilum fermentans</name>
    <dbReference type="NCBI Taxonomy" id="1986204"/>
    <lineage>
        <taxon>Bacteria</taxon>
        <taxon>Bacillati</taxon>
        <taxon>Chloroflexota</taxon>
        <taxon>Anaerolineae</taxon>
        <taxon>Anaerolineales</taxon>
        <taxon>Anaerolineaceae</taxon>
        <taxon>Candidatus Brevifilum</taxon>
    </lineage>
</organism>
<evidence type="ECO:0000313" key="9">
    <source>
        <dbReference type="EMBL" id="SMX53340.1"/>
    </source>
</evidence>
<dbReference type="InterPro" id="IPR023367">
    <property type="entry name" value="Peptidase_M42_dom2"/>
</dbReference>
<reference evidence="10" key="1">
    <citation type="submission" date="2017-05" db="EMBL/GenBank/DDBJ databases">
        <authorList>
            <person name="Kirkegaard R."/>
            <person name="Mcilroy J S."/>
        </authorList>
    </citation>
    <scope>NUCLEOTIDE SEQUENCE [LARGE SCALE GENOMIC DNA]</scope>
</reference>
<sequence>MTKTNNQPTGQAPEIGASQIELLKKLCNATAVSGDEHAVRQIVLEEIKGIADEVTVDALGNVLATKLGRGENRVRVMLAAHMDEIGFMIVNKQDDGLFEFERIGGIDERQLPGKSVLVGREGLPGVIGAKPIHMTTPSERKNTIETSALRIDLGPEIGDRVKPGDRATFATRFEVVGPSIRAKALDDRLGVATLIELLKHAPEQIDLLAAFTVQEEVGLRGARVAAYAFNPDMAIAVDATPAYDLPHWDDDDENDRYNTRLDAGPAVYVLDAATIPDRRLVNWLVETAEQAEIPCQLRQPGGGGTDAGAIHKVRSGIPSVSVSVPIRYAHTAVSLARLDDWVHTLRLLHTALGRVTPDLLAVERRG</sequence>
<dbReference type="Gene3D" id="3.40.630.10">
    <property type="entry name" value="Zn peptidases"/>
    <property type="match status" value="1"/>
</dbReference>
<keyword evidence="3" id="KW-0645">Protease</keyword>
<gene>
    <name evidence="9" type="ORF">CFX1CAM_0274</name>
</gene>
<evidence type="ECO:0000256" key="4">
    <source>
        <dbReference type="ARBA" id="ARBA00022723"/>
    </source>
</evidence>
<evidence type="ECO:0000256" key="7">
    <source>
        <dbReference type="PIRSR" id="PIRSR001123-1"/>
    </source>
</evidence>
<dbReference type="GO" id="GO:0006508">
    <property type="term" value="P:proteolysis"/>
    <property type="evidence" value="ECO:0007669"/>
    <property type="project" value="UniProtKB-KW"/>
</dbReference>
<feature type="binding site" evidence="8">
    <location>
        <position position="186"/>
    </location>
    <ligand>
        <name>Zn(2+)</name>
        <dbReference type="ChEBI" id="CHEBI:29105"/>
        <label>1</label>
    </ligand>
</feature>
<dbReference type="EC" id="3.4.11.-" evidence="9"/>
<evidence type="ECO:0000313" key="10">
    <source>
        <dbReference type="Proteomes" id="UP000195514"/>
    </source>
</evidence>
<feature type="binding site" evidence="8">
    <location>
        <position position="186"/>
    </location>
    <ligand>
        <name>Zn(2+)</name>
        <dbReference type="ChEBI" id="CHEBI:29105"/>
        <label>2</label>
    </ligand>
</feature>
<dbReference type="SUPFAM" id="SSF53187">
    <property type="entry name" value="Zn-dependent exopeptidases"/>
    <property type="match status" value="1"/>
</dbReference>
<comment type="cofactor">
    <cofactor evidence="8">
        <name>a divalent metal cation</name>
        <dbReference type="ChEBI" id="CHEBI:60240"/>
    </cofactor>
    <text evidence="8">Binds 2 divalent metal cations per subunit.</text>
</comment>
<dbReference type="RefSeq" id="WP_087861282.1">
    <property type="nucleotide sequence ID" value="NZ_LT859958.1"/>
</dbReference>
<dbReference type="EMBL" id="LT859958">
    <property type="protein sequence ID" value="SMX53340.1"/>
    <property type="molecule type" value="Genomic_DNA"/>
</dbReference>
<keyword evidence="4 8" id="KW-0479">Metal-binding</keyword>
<keyword evidence="5 9" id="KW-0378">Hydrolase</keyword>
<evidence type="ECO:0000256" key="1">
    <source>
        <dbReference type="ARBA" id="ARBA00006272"/>
    </source>
</evidence>
<comment type="similarity">
    <text evidence="1 6">Belongs to the peptidase M42 family.</text>
</comment>
<dbReference type="PANTHER" id="PTHR32481">
    <property type="entry name" value="AMINOPEPTIDASE"/>
    <property type="match status" value="1"/>
</dbReference>
<dbReference type="PANTHER" id="PTHR32481:SF0">
    <property type="entry name" value="AMINOPEPTIDASE YPDE-RELATED"/>
    <property type="match status" value="1"/>
</dbReference>
<evidence type="ECO:0000256" key="3">
    <source>
        <dbReference type="ARBA" id="ARBA00022670"/>
    </source>
</evidence>
<evidence type="ECO:0000256" key="2">
    <source>
        <dbReference type="ARBA" id="ARBA00022438"/>
    </source>
</evidence>
<evidence type="ECO:0000256" key="5">
    <source>
        <dbReference type="ARBA" id="ARBA00022801"/>
    </source>
</evidence>